<dbReference type="InterPro" id="IPR001295">
    <property type="entry name" value="Dihydroorotate_DH_CS"/>
</dbReference>
<keyword evidence="1" id="KW-0285">Flavoprotein</keyword>
<sequence>MVETRFTRLVGCSVPVQQAPMGPVSPPGLALAVAAAGGLGTLHAMHSAAEVEAACGLLPEQTPGALALNVLVPFVDRPTLELAARRCRVIDFFWGPPDPQLVELAHRSGALAGWQVGSIESARAAADAGCDLVTAQGVEAGGHHDGRSALMPLLEACRRELDVPVLAAGGIGGAEDVERVMAAGADGVRVGTRFIATDESGAHPRYQQALITAQAEDAVETDRFSIDCPLCPSHHGVLRRSLEAAEVRRGQVVARLGENGIPAFAGMPPLAQMEGELEAMCMYAGRGVAAVRAVQPAAAVVAELAEGAARASSRGAARR</sequence>
<dbReference type="Proteomes" id="UP001596302">
    <property type="component" value="Unassembled WGS sequence"/>
</dbReference>
<keyword evidence="4" id="KW-0503">Monooxygenase</keyword>
<dbReference type="PROSITE" id="PS00912">
    <property type="entry name" value="DHODEHASE_2"/>
    <property type="match status" value="1"/>
</dbReference>
<name>A0ABW1IVW9_9PSEU</name>
<comment type="caution">
    <text evidence="4">The sequence shown here is derived from an EMBL/GenBank/DDBJ whole genome shotgun (WGS) entry which is preliminary data.</text>
</comment>
<dbReference type="EMBL" id="JBHSQW010000001">
    <property type="protein sequence ID" value="MFC5992631.1"/>
    <property type="molecule type" value="Genomic_DNA"/>
</dbReference>
<organism evidence="4 5">
    <name type="scientific">Pseudonocardia hispaniensis</name>
    <dbReference type="NCBI Taxonomy" id="904933"/>
    <lineage>
        <taxon>Bacteria</taxon>
        <taxon>Bacillati</taxon>
        <taxon>Actinomycetota</taxon>
        <taxon>Actinomycetes</taxon>
        <taxon>Pseudonocardiales</taxon>
        <taxon>Pseudonocardiaceae</taxon>
        <taxon>Pseudonocardia</taxon>
    </lineage>
</organism>
<evidence type="ECO:0000256" key="1">
    <source>
        <dbReference type="ARBA" id="ARBA00022630"/>
    </source>
</evidence>
<accession>A0ABW1IVW9</accession>
<evidence type="ECO:0000256" key="2">
    <source>
        <dbReference type="ARBA" id="ARBA00022643"/>
    </source>
</evidence>
<dbReference type="Pfam" id="PF03060">
    <property type="entry name" value="NMO"/>
    <property type="match status" value="2"/>
</dbReference>
<protein>
    <submittedName>
        <fullName evidence="4">Nitronate monooxygenase</fullName>
        <ecNumber evidence="4">1.13.12.-</ecNumber>
    </submittedName>
</protein>
<evidence type="ECO:0000313" key="5">
    <source>
        <dbReference type="Proteomes" id="UP001596302"/>
    </source>
</evidence>
<keyword evidence="3 4" id="KW-0560">Oxidoreductase</keyword>
<dbReference type="SUPFAM" id="SSF51412">
    <property type="entry name" value="Inosine monophosphate dehydrogenase (IMPDH)"/>
    <property type="match status" value="1"/>
</dbReference>
<dbReference type="Gene3D" id="3.20.20.70">
    <property type="entry name" value="Aldolase class I"/>
    <property type="match status" value="1"/>
</dbReference>
<evidence type="ECO:0000313" key="4">
    <source>
        <dbReference type="EMBL" id="MFC5992631.1"/>
    </source>
</evidence>
<dbReference type="PANTHER" id="PTHR32332:SF20">
    <property type="entry name" value="2-NITROPROPANE DIOXYGENASE-LIKE PROTEIN"/>
    <property type="match status" value="1"/>
</dbReference>
<dbReference type="GO" id="GO:0004497">
    <property type="term" value="F:monooxygenase activity"/>
    <property type="evidence" value="ECO:0007669"/>
    <property type="project" value="UniProtKB-KW"/>
</dbReference>
<gene>
    <name evidence="4" type="ORF">ACFQE5_00210</name>
</gene>
<dbReference type="RefSeq" id="WP_379581385.1">
    <property type="nucleotide sequence ID" value="NZ_JBHSQW010000001.1"/>
</dbReference>
<dbReference type="InterPro" id="IPR004136">
    <property type="entry name" value="NMO"/>
</dbReference>
<dbReference type="EC" id="1.13.12.-" evidence="4"/>
<keyword evidence="5" id="KW-1185">Reference proteome</keyword>
<dbReference type="CDD" id="cd04730">
    <property type="entry name" value="NPD_like"/>
    <property type="match status" value="1"/>
</dbReference>
<dbReference type="InterPro" id="IPR013785">
    <property type="entry name" value="Aldolase_TIM"/>
</dbReference>
<dbReference type="PANTHER" id="PTHR32332">
    <property type="entry name" value="2-NITROPROPANE DIOXYGENASE"/>
    <property type="match status" value="1"/>
</dbReference>
<proteinExistence type="predicted"/>
<reference evidence="5" key="1">
    <citation type="journal article" date="2019" name="Int. J. Syst. Evol. Microbiol.">
        <title>The Global Catalogue of Microorganisms (GCM) 10K type strain sequencing project: providing services to taxonomists for standard genome sequencing and annotation.</title>
        <authorList>
            <consortium name="The Broad Institute Genomics Platform"/>
            <consortium name="The Broad Institute Genome Sequencing Center for Infectious Disease"/>
            <person name="Wu L."/>
            <person name="Ma J."/>
        </authorList>
    </citation>
    <scope>NUCLEOTIDE SEQUENCE [LARGE SCALE GENOMIC DNA]</scope>
    <source>
        <strain evidence="5">CCM 8391</strain>
    </source>
</reference>
<evidence type="ECO:0000256" key="3">
    <source>
        <dbReference type="ARBA" id="ARBA00023002"/>
    </source>
</evidence>
<keyword evidence="2" id="KW-0288">FMN</keyword>